<feature type="region of interest" description="Disordered" evidence="11">
    <location>
        <begin position="39"/>
        <end position="63"/>
    </location>
</feature>
<dbReference type="Gene3D" id="3.30.465.10">
    <property type="match status" value="1"/>
</dbReference>
<evidence type="ECO:0000313" key="18">
    <source>
        <dbReference type="Proteomes" id="UP000471672"/>
    </source>
</evidence>
<dbReference type="GO" id="GO:0005886">
    <property type="term" value="C:plasma membrane"/>
    <property type="evidence" value="ECO:0007669"/>
    <property type="project" value="UniProtKB-SubCell"/>
</dbReference>
<dbReference type="Pfam" id="PF03471">
    <property type="entry name" value="CorC_HlyC"/>
    <property type="match status" value="1"/>
</dbReference>
<dbReference type="SMART" id="SM01091">
    <property type="entry name" value="CorC_HlyC"/>
    <property type="match status" value="1"/>
</dbReference>
<keyword evidence="8 10" id="KW-0472">Membrane</keyword>
<evidence type="ECO:0000256" key="4">
    <source>
        <dbReference type="ARBA" id="ARBA00022692"/>
    </source>
</evidence>
<dbReference type="PANTHER" id="PTHR43099">
    <property type="entry name" value="UPF0053 PROTEIN YRKA"/>
    <property type="match status" value="1"/>
</dbReference>
<keyword evidence="3" id="KW-1003">Cell membrane</keyword>
<evidence type="ECO:0000256" key="6">
    <source>
        <dbReference type="ARBA" id="ARBA00022989"/>
    </source>
</evidence>
<organism evidence="15 17">
    <name type="scientific">Cellulosimicrobium composti</name>
    <dbReference type="NCBI Taxonomy" id="2672572"/>
    <lineage>
        <taxon>Bacteria</taxon>
        <taxon>Bacillati</taxon>
        <taxon>Actinomycetota</taxon>
        <taxon>Actinomycetes</taxon>
        <taxon>Micrococcales</taxon>
        <taxon>Promicromonosporaceae</taxon>
        <taxon>Cellulosimicrobium</taxon>
    </lineage>
</organism>
<dbReference type="Pfam" id="PF01595">
    <property type="entry name" value="CNNM"/>
    <property type="match status" value="1"/>
</dbReference>
<dbReference type="InterPro" id="IPR036318">
    <property type="entry name" value="FAD-bd_PCMH-like_sf"/>
</dbReference>
<evidence type="ECO:0000256" key="8">
    <source>
        <dbReference type="ARBA" id="ARBA00023136"/>
    </source>
</evidence>
<feature type="transmembrane region" description="Helical" evidence="12">
    <location>
        <begin position="115"/>
        <end position="136"/>
    </location>
</feature>
<evidence type="ECO:0000256" key="11">
    <source>
        <dbReference type="SAM" id="MobiDB-lite"/>
    </source>
</evidence>
<evidence type="ECO:0000256" key="10">
    <source>
        <dbReference type="PROSITE-ProRule" id="PRU01193"/>
    </source>
</evidence>
<dbReference type="Pfam" id="PF00571">
    <property type="entry name" value="CBS"/>
    <property type="match status" value="1"/>
</dbReference>
<comment type="subcellular location">
    <subcellularLocation>
        <location evidence="1">Cell membrane</location>
        <topology evidence="1">Multi-pass membrane protein</topology>
    </subcellularLocation>
</comment>
<keyword evidence="6 10" id="KW-1133">Transmembrane helix</keyword>
<dbReference type="AlphaFoldDB" id="A0A6N7ZKC0"/>
<evidence type="ECO:0000256" key="5">
    <source>
        <dbReference type="ARBA" id="ARBA00022737"/>
    </source>
</evidence>
<name>A0A6N7ZKC0_9MICO</name>
<evidence type="ECO:0000259" key="14">
    <source>
        <dbReference type="PROSITE" id="PS51846"/>
    </source>
</evidence>
<sequence length="457" mass="48313">MVGDWVMVALGVLLTAGTAVFVASEFSLVTLDPAVLPAGDDADEEGDRRRSGTSGGARPDRRDRSVRAGLKHLSTELSSAQVGITLTTILLGYTAQPALLSLFGAGLAATALGQATAAVLAGVLALVVVNFVSMLFGELIPKNFALSAPYATARQVVPVQRQFTKLFRPVIAVLNGSANAILRRVGVEPREELSGARSASELAALVRRSAQEGTLDVSVATLLTNSIELDELSAVDVMTDRMRMVVVGRDATAADVVDAARRTGHSRFPVIGEDRDDVVGLVHLRRAVAVPYDRRDEVPAAALMVDAPRVPETVRLGPLLVELRGFGLQMAVVVDEYGGTSGVVTLEDVVEELVGDVADEHDPRRAGAARRADGSWLVPGVMRPDELTEVTTLTVPEDGAYETLGGLVMARLGRVPAPGDEVVAGSGRSRVVLRVEAMEGRRVERLSVRPDPAEEDA</sequence>
<protein>
    <submittedName>
        <fullName evidence="15">DUF21 domain-containing protein</fullName>
    </submittedName>
    <submittedName>
        <fullName evidence="16">HlyC/CorC family transporter</fullName>
    </submittedName>
</protein>
<evidence type="ECO:0000259" key="13">
    <source>
        <dbReference type="PROSITE" id="PS51371"/>
    </source>
</evidence>
<dbReference type="RefSeq" id="WP_115943734.1">
    <property type="nucleotide sequence ID" value="NZ_JAAFAN010000028.1"/>
</dbReference>
<evidence type="ECO:0000256" key="3">
    <source>
        <dbReference type="ARBA" id="ARBA00022475"/>
    </source>
</evidence>
<dbReference type="CDD" id="cd04590">
    <property type="entry name" value="CBS_pair_CorC_HlyC_assoc"/>
    <property type="match status" value="1"/>
</dbReference>
<evidence type="ECO:0000256" key="12">
    <source>
        <dbReference type="SAM" id="Phobius"/>
    </source>
</evidence>
<evidence type="ECO:0000256" key="2">
    <source>
        <dbReference type="ARBA" id="ARBA00006337"/>
    </source>
</evidence>
<dbReference type="GO" id="GO:0050660">
    <property type="term" value="F:flavin adenine dinucleotide binding"/>
    <property type="evidence" value="ECO:0007669"/>
    <property type="project" value="InterPro"/>
</dbReference>
<keyword evidence="5" id="KW-0677">Repeat</keyword>
<reference evidence="15 17" key="1">
    <citation type="submission" date="2019-11" db="EMBL/GenBank/DDBJ databases">
        <title>Cellulosimicrobium composti sp. nov. isolated from a compost.</title>
        <authorList>
            <person name="Yang Y."/>
        </authorList>
    </citation>
    <scope>NUCLEOTIDE SEQUENCE [LARGE SCALE GENOMIC DNA]</scope>
    <source>
        <strain evidence="15 17">BIT-GX5</strain>
    </source>
</reference>
<dbReference type="InterPro" id="IPR002550">
    <property type="entry name" value="CNNM"/>
</dbReference>
<reference evidence="16" key="2">
    <citation type="submission" date="2020-01" db="EMBL/GenBank/DDBJ databases">
        <authorList>
            <person name="Aviles F."/>
            <person name="Meyer T.E."/>
            <person name="Kyndt J.A."/>
        </authorList>
    </citation>
    <scope>NUCLEOTIDE SEQUENCE</scope>
    <source>
        <strain evidence="16">SE3</strain>
    </source>
</reference>
<dbReference type="SUPFAM" id="SSF56176">
    <property type="entry name" value="FAD-binding/transporter-associated domain-like"/>
    <property type="match status" value="1"/>
</dbReference>
<evidence type="ECO:0000256" key="9">
    <source>
        <dbReference type="PROSITE-ProRule" id="PRU00703"/>
    </source>
</evidence>
<evidence type="ECO:0000256" key="7">
    <source>
        <dbReference type="ARBA" id="ARBA00023122"/>
    </source>
</evidence>
<gene>
    <name evidence="15" type="ORF">GJV82_13530</name>
    <name evidence="16" type="ORF">GYH36_09865</name>
</gene>
<keyword evidence="18" id="KW-1185">Reference proteome</keyword>
<reference evidence="16 18" key="3">
    <citation type="journal article" date="2021" name="Arch. Microbiol.">
        <title>Cellulosimicrobium fucosivorans sp. nov., isolated from San Elijo Lagoon, contains a fucose metabolic pathway linked to carotenoid production.</title>
        <authorList>
            <person name="Aviles F.A."/>
            <person name="Kyndt J.A."/>
        </authorList>
    </citation>
    <scope>NUCLEOTIDE SEQUENCE [LARGE SCALE GENOMIC DNA]</scope>
    <source>
        <strain evidence="16 18">SE3</strain>
    </source>
</reference>
<keyword evidence="7 9" id="KW-0129">CBS domain</keyword>
<feature type="domain" description="CBS" evidence="13">
    <location>
        <begin position="303"/>
        <end position="363"/>
    </location>
</feature>
<dbReference type="InterPro" id="IPR051676">
    <property type="entry name" value="UPF0053_domain"/>
</dbReference>
<dbReference type="Proteomes" id="UP000440668">
    <property type="component" value="Unassembled WGS sequence"/>
</dbReference>
<dbReference type="PANTHER" id="PTHR43099:SF6">
    <property type="entry name" value="UPF0053 PROTEIN RV1842C"/>
    <property type="match status" value="1"/>
</dbReference>
<feature type="domain" description="CNNM transmembrane" evidence="14">
    <location>
        <begin position="1"/>
        <end position="219"/>
    </location>
</feature>
<dbReference type="Proteomes" id="UP000471672">
    <property type="component" value="Unassembled WGS sequence"/>
</dbReference>
<evidence type="ECO:0000313" key="15">
    <source>
        <dbReference type="EMBL" id="MTG89955.1"/>
    </source>
</evidence>
<dbReference type="EMBL" id="JAAFAN010000028">
    <property type="protein sequence ID" value="NDO89771.1"/>
    <property type="molecule type" value="Genomic_DNA"/>
</dbReference>
<dbReference type="EMBL" id="WMKA01000034">
    <property type="protein sequence ID" value="MTG89955.1"/>
    <property type="molecule type" value="Genomic_DNA"/>
</dbReference>
<evidence type="ECO:0000313" key="16">
    <source>
        <dbReference type="EMBL" id="NDO89771.1"/>
    </source>
</evidence>
<dbReference type="InterPro" id="IPR016169">
    <property type="entry name" value="FAD-bd_PCMH_sub2"/>
</dbReference>
<dbReference type="InterPro" id="IPR044751">
    <property type="entry name" value="Ion_transp-like_CBS"/>
</dbReference>
<dbReference type="InterPro" id="IPR000644">
    <property type="entry name" value="CBS_dom"/>
</dbReference>
<keyword evidence="4 10" id="KW-0812">Transmembrane</keyword>
<proteinExistence type="inferred from homology"/>
<dbReference type="InterPro" id="IPR046342">
    <property type="entry name" value="CBS_dom_sf"/>
</dbReference>
<comment type="caution">
    <text evidence="15">The sequence shown here is derived from an EMBL/GenBank/DDBJ whole genome shotgun (WGS) entry which is preliminary data.</text>
</comment>
<evidence type="ECO:0000313" key="17">
    <source>
        <dbReference type="Proteomes" id="UP000440668"/>
    </source>
</evidence>
<accession>A0A6N7ZKC0</accession>
<comment type="similarity">
    <text evidence="2">Belongs to the UPF0053 family.</text>
</comment>
<dbReference type="SUPFAM" id="SSF54631">
    <property type="entry name" value="CBS-domain pair"/>
    <property type="match status" value="1"/>
</dbReference>
<dbReference type="PROSITE" id="PS51371">
    <property type="entry name" value="CBS"/>
    <property type="match status" value="2"/>
</dbReference>
<dbReference type="InterPro" id="IPR005170">
    <property type="entry name" value="Transptr-assoc_dom"/>
</dbReference>
<dbReference type="PROSITE" id="PS51846">
    <property type="entry name" value="CNNM"/>
    <property type="match status" value="1"/>
</dbReference>
<feature type="domain" description="CBS" evidence="13">
    <location>
        <begin position="238"/>
        <end position="297"/>
    </location>
</feature>
<feature type="transmembrane region" description="Helical" evidence="12">
    <location>
        <begin position="80"/>
        <end position="103"/>
    </location>
</feature>
<dbReference type="SMART" id="SM00116">
    <property type="entry name" value="CBS"/>
    <property type="match status" value="2"/>
</dbReference>
<dbReference type="Gene3D" id="3.10.580.10">
    <property type="entry name" value="CBS-domain"/>
    <property type="match status" value="1"/>
</dbReference>
<evidence type="ECO:0000256" key="1">
    <source>
        <dbReference type="ARBA" id="ARBA00004651"/>
    </source>
</evidence>